<protein>
    <submittedName>
        <fullName evidence="1">Uncharacterized protein</fullName>
    </submittedName>
</protein>
<reference evidence="1 2" key="1">
    <citation type="submission" date="2019-11" db="EMBL/GenBank/DDBJ databases">
        <title>Type strains purchased from KCTC, JCM and DSMZ.</title>
        <authorList>
            <person name="Lu H."/>
        </authorList>
    </citation>
    <scope>NUCLEOTIDE SEQUENCE [LARGE SCALE GENOMIC DNA]</scope>
    <source>
        <strain evidence="1 2">KCTC 22382</strain>
    </source>
</reference>
<proteinExistence type="predicted"/>
<feature type="non-terminal residue" evidence="1">
    <location>
        <position position="52"/>
    </location>
</feature>
<accession>A0A6L6PTM9</accession>
<dbReference type="Proteomes" id="UP000475582">
    <property type="component" value="Unassembled WGS sequence"/>
</dbReference>
<sequence length="52" mass="5168">MAGALTIAAGGALYRLAQPPGAQRFALEGGARAVLDAVLPVMLGPALPREPA</sequence>
<name>A0A6L6PTM9_9BURK</name>
<evidence type="ECO:0000313" key="1">
    <source>
        <dbReference type="EMBL" id="MTV42001.1"/>
    </source>
</evidence>
<keyword evidence="2" id="KW-1185">Reference proteome</keyword>
<gene>
    <name evidence="1" type="ORF">GM676_31100</name>
</gene>
<dbReference type="EMBL" id="WNKY01000096">
    <property type="protein sequence ID" value="MTV42001.1"/>
    <property type="molecule type" value="Genomic_DNA"/>
</dbReference>
<comment type="caution">
    <text evidence="1">The sequence shown here is derived from an EMBL/GenBank/DDBJ whole genome shotgun (WGS) entry which is preliminary data.</text>
</comment>
<organism evidence="1 2">
    <name type="scientific">Duganella radicis</name>
    <dbReference type="NCBI Taxonomy" id="551988"/>
    <lineage>
        <taxon>Bacteria</taxon>
        <taxon>Pseudomonadati</taxon>
        <taxon>Pseudomonadota</taxon>
        <taxon>Betaproteobacteria</taxon>
        <taxon>Burkholderiales</taxon>
        <taxon>Oxalobacteraceae</taxon>
        <taxon>Telluria group</taxon>
        <taxon>Duganella</taxon>
    </lineage>
</organism>
<evidence type="ECO:0000313" key="2">
    <source>
        <dbReference type="Proteomes" id="UP000475582"/>
    </source>
</evidence>
<dbReference type="AlphaFoldDB" id="A0A6L6PTM9"/>